<accession>A0AAD3RQS5</accession>
<dbReference type="Proteomes" id="UP001234787">
    <property type="component" value="Unassembled WGS sequence"/>
</dbReference>
<protein>
    <submittedName>
        <fullName evidence="2">Uncharacterized protein</fullName>
    </submittedName>
</protein>
<dbReference type="AlphaFoldDB" id="A0AAD3RQS5"/>
<keyword evidence="3" id="KW-1185">Reference proteome</keyword>
<evidence type="ECO:0000313" key="3">
    <source>
        <dbReference type="Proteomes" id="UP001234787"/>
    </source>
</evidence>
<name>A0AAD3RQS5_CRYJA</name>
<evidence type="ECO:0000313" key="2">
    <source>
        <dbReference type="EMBL" id="GLJ57698.1"/>
    </source>
</evidence>
<feature type="compositionally biased region" description="Low complexity" evidence="1">
    <location>
        <begin position="205"/>
        <end position="221"/>
    </location>
</feature>
<feature type="region of interest" description="Disordered" evidence="1">
    <location>
        <begin position="200"/>
        <end position="234"/>
    </location>
</feature>
<organism evidence="2 3">
    <name type="scientific">Cryptomeria japonica</name>
    <name type="common">Japanese cedar</name>
    <name type="synonym">Cupressus japonica</name>
    <dbReference type="NCBI Taxonomy" id="3369"/>
    <lineage>
        <taxon>Eukaryota</taxon>
        <taxon>Viridiplantae</taxon>
        <taxon>Streptophyta</taxon>
        <taxon>Embryophyta</taxon>
        <taxon>Tracheophyta</taxon>
        <taxon>Spermatophyta</taxon>
        <taxon>Pinopsida</taxon>
        <taxon>Pinidae</taxon>
        <taxon>Conifers II</taxon>
        <taxon>Cupressales</taxon>
        <taxon>Cupressaceae</taxon>
        <taxon>Cryptomeria</taxon>
    </lineage>
</organism>
<reference evidence="2" key="1">
    <citation type="submission" date="2022-12" db="EMBL/GenBank/DDBJ databases">
        <title>Chromosome-Level Genome Assembly of Japanese Cedar (Cryptomeriajaponica D. Don).</title>
        <authorList>
            <person name="Fujino T."/>
            <person name="Yamaguchi K."/>
            <person name="Yokoyama T."/>
            <person name="Hamanaka T."/>
            <person name="Harazono Y."/>
            <person name="Kamada H."/>
            <person name="Kobayashi W."/>
            <person name="Ujino-Ihara T."/>
            <person name="Uchiyama K."/>
            <person name="Matsumoto A."/>
            <person name="Izuno A."/>
            <person name="Tsumura Y."/>
            <person name="Toyoda A."/>
            <person name="Shigenobu S."/>
            <person name="Moriguchi Y."/>
            <person name="Ueno S."/>
            <person name="Kasahara M."/>
        </authorList>
    </citation>
    <scope>NUCLEOTIDE SEQUENCE</scope>
</reference>
<dbReference type="EMBL" id="BSEH01000172">
    <property type="protein sequence ID" value="GLJ57698.1"/>
    <property type="molecule type" value="Genomic_DNA"/>
</dbReference>
<sequence length="274" mass="29118">MGLGTHLWSLGPILHPETCVLVLDPYFGCPPCTKCAPGANRAPWCTGARSSVHPRRPEHAPRCTRPTCERRSLRPRWCVGTALQTGHCTHTTPPPGLTLGERGALREGGCAPRRGWVAGVDSHVGRGLLSTHCDKLITGAIIPALGTGSHQNSAVKRAWAGVVLGWVTSREVPVLHPFLVFRRASQCYLNKPFARLRSRRGRAGPGCAARTTARAGATPSAHPRRPEHTGHGATRALCAHPGAPEVLRAHPGEIGVHLGQCALGRVAHVGQGAR</sequence>
<comment type="caution">
    <text evidence="2">The sequence shown here is derived from an EMBL/GenBank/DDBJ whole genome shotgun (WGS) entry which is preliminary data.</text>
</comment>
<proteinExistence type="predicted"/>
<gene>
    <name evidence="2" type="ORF">SUGI_1363090</name>
</gene>
<evidence type="ECO:0000256" key="1">
    <source>
        <dbReference type="SAM" id="MobiDB-lite"/>
    </source>
</evidence>